<dbReference type="PANTHER" id="PTHR24148:SF73">
    <property type="entry name" value="HET DOMAIN PROTEIN (AFU_ORTHOLOGUE AFUA_8G01020)"/>
    <property type="match status" value="1"/>
</dbReference>
<dbReference type="PANTHER" id="PTHR24148">
    <property type="entry name" value="ANKYRIN REPEAT DOMAIN-CONTAINING PROTEIN 39 HOMOLOG-RELATED"/>
    <property type="match status" value="1"/>
</dbReference>
<dbReference type="Proteomes" id="UP001276659">
    <property type="component" value="Unassembled WGS sequence"/>
</dbReference>
<dbReference type="EMBL" id="JASNWA010000011">
    <property type="protein sequence ID" value="KAK3167503.1"/>
    <property type="molecule type" value="Genomic_DNA"/>
</dbReference>
<proteinExistence type="predicted"/>
<sequence>MTCMMNLNRIWEHIKKRMARLLPERGGGADNTSLIYQPLPHSEIRVVFLAPGKWDDRIHCTLETISLDDDPTYETLSYVWGDASIKKSIFLQNYNFQVTASLESALRHLRREREERTIWIDALCINQTDDVEKTEQVKLMQYIYARTSHLVVWVGEASEDSDLGMQTIRQTGEELKEGDYTDVDLANVSLIQNLPHAIKDFDPKPWVAINRLFRRTWFERIWVKFAPSGTCK</sequence>
<accession>A0AAE0DHW3</accession>
<dbReference type="AlphaFoldDB" id="A0AAE0DHW3"/>
<reference evidence="2" key="1">
    <citation type="submission" date="2022-11" db="EMBL/GenBank/DDBJ databases">
        <title>Chromosomal genome sequence assembly and mating type (MAT) locus characterization of the leprose asexual lichenized fungus Lepraria neglecta (Nyl.) Erichsen.</title>
        <authorList>
            <person name="Allen J.L."/>
            <person name="Pfeffer B."/>
        </authorList>
    </citation>
    <scope>NUCLEOTIDE SEQUENCE</scope>
    <source>
        <strain evidence="2">Allen 5258</strain>
    </source>
</reference>
<evidence type="ECO:0000259" key="1">
    <source>
        <dbReference type="Pfam" id="PF06985"/>
    </source>
</evidence>
<comment type="caution">
    <text evidence="2">The sequence shown here is derived from an EMBL/GenBank/DDBJ whole genome shotgun (WGS) entry which is preliminary data.</text>
</comment>
<dbReference type="InterPro" id="IPR010730">
    <property type="entry name" value="HET"/>
</dbReference>
<keyword evidence="3" id="KW-1185">Reference proteome</keyword>
<organism evidence="2 3">
    <name type="scientific">Lepraria neglecta</name>
    <dbReference type="NCBI Taxonomy" id="209136"/>
    <lineage>
        <taxon>Eukaryota</taxon>
        <taxon>Fungi</taxon>
        <taxon>Dikarya</taxon>
        <taxon>Ascomycota</taxon>
        <taxon>Pezizomycotina</taxon>
        <taxon>Lecanoromycetes</taxon>
        <taxon>OSLEUM clade</taxon>
        <taxon>Lecanoromycetidae</taxon>
        <taxon>Lecanorales</taxon>
        <taxon>Lecanorineae</taxon>
        <taxon>Stereocaulaceae</taxon>
        <taxon>Lepraria</taxon>
    </lineage>
</organism>
<dbReference type="Pfam" id="PF06985">
    <property type="entry name" value="HET"/>
    <property type="match status" value="1"/>
</dbReference>
<gene>
    <name evidence="2" type="ORF">OEA41_010630</name>
</gene>
<feature type="domain" description="Heterokaryon incompatibility" evidence="1">
    <location>
        <begin position="73"/>
        <end position="223"/>
    </location>
</feature>
<dbReference type="InterPro" id="IPR052895">
    <property type="entry name" value="HetReg/Transcr_Mod"/>
</dbReference>
<protein>
    <recommendedName>
        <fullName evidence="1">Heterokaryon incompatibility domain-containing protein</fullName>
    </recommendedName>
</protein>
<name>A0AAE0DHW3_9LECA</name>
<evidence type="ECO:0000313" key="3">
    <source>
        <dbReference type="Proteomes" id="UP001276659"/>
    </source>
</evidence>
<evidence type="ECO:0000313" key="2">
    <source>
        <dbReference type="EMBL" id="KAK3167503.1"/>
    </source>
</evidence>